<sequence>MPGTERRLSTSSDDANAPPQRQLSQDGTEIIPTRMSKVTTPKPASNPLQFIKTGPCDLYKAAQEQMKKVEEIKKVEKVKDDSEDWQSNLDNWKCSRRKRQEHIIERVVEVKKLELEEHDRNRRRSKTFNEMMEERNSKGGLRKMSILSFSEEDSNDLSDLGISSTKEKSSGDFTTEQNGSNNYHTNTTDGTGLNNSNGHSAYDDGSSTPATISSPEPEEYTYERAIQGYMDFAEGKVKTPVKGPAEKTTNGNVNFRICSMKKEPGGKIGEKLSELEQIRLRSKSTNDISGTNEAKQLPKVDVLKRRSLFENADATDTVNVKSSDRVSKDLSNSKSIKERLSNLEKSSDATTKVNRHVGDVAPHIKDTISNLEKQKAESSTSGKKLSNGDVSPQISIKERLNYLEKQSEEEGVGKCRSPTETIPPVSLKERMSNFDGMSDKATSAQKVAAPERDVDFKEKLESFKLTEKSPKGDDVVNSITLNSSNNCSDSKILNINRLDGEKEQKRETDLQVAQTPEYSSENPMEQESQTKGQDVETVSLPQEENLQRKKSVVVVVVDNNKAQNEWENATKPKETEHETDYYKMVAATLHERESDTNTQMVKGVLTKEIESSSSLTDCPTNSPNLSDLSKTIVTKISIPEPSVPCPRVNISVSMYSGARETTPPEESEEAEALDEFPEDVPDNRDRITKSQMNQPRARVRKLTPMLNTSSLPMSSLKTVCELQIIEEKENQEEIVDEKEESEEKRIVVHATPGMFDRMNSYGRRGDSSVQATDVLADVNEDNDELHEESTMYTDENIEEVLGKDEDEVETMVDDEPQFIAIPEEEKKIQKELEIFTPKLEATELLMPLKPEISEKSLPLFSNYENVFITNQVPQMCMTPDSDIYTPLTFPFGSRSSVEPPKEKPPPPPLDLSDEESAKPELPPKPSLRRLDSTKRIKKEIRKKRSDFLGIEGSNDDSYLEPEIYVAPPPDMMTFLQEERRLEQQLYRQSICSESDSNHETAESRDSGVELDRGHVDDICWSKPDVLSEPHSRQNSETFGNVSITSEEDEILKKEREIIEVLEKEEQWRHGNNNSYSAEQNDIGKYQSHTLVKHIYVDDHNEKLAVKLRQLEQEKMQLERERAEEEGRRKAEESTRRQNEQRLVTKQQQQQIHQQEEDLRFERERLHKDQEHLGRCRQNLIEQKQPIPETVDVNHRRAVSHWDIPSNRHSLQEVPLGIPMMEVPRHSMQDVSQPQYPSQMISGYRYSLSDLQHKEPKFSRPPPPVPPAKPMRPLTQEQWEHETNIRNSRVPSADNIPMQIEASTKLRHGSSVPAININPGGQQMTRSTLHALSAAPRSRIISNENWMQPKRKVDAPKSNYNYQHWLIQEAEHRRILEHQQKVSQQLQPKRTLQQTPVSYGGSPPSHHTVGLPPLQFTISPPVQQGQQNQKWISPLRGDKPLPDSVIQTLTQRVQGRENKTPPRRRVENSGASLPSKTSPSGSDAHTSMTSSGQSQERMLSVSGKKKCSHCNEELGRGAAMIIESLRLFYHIDCFKCCVCHVQLGDGLMGTDVRVRNNKLHCHNCYSSDDANYHARRFESEESKQEEPNGKTEFSLPRPVLEDLEEMNPEIPNWFKEFYVAYRSTENRKCLILEETFLKLIDMDIEKYELLRDALRRLQD</sequence>
<feature type="compositionally biased region" description="Polar residues" evidence="5">
    <location>
        <begin position="1468"/>
        <end position="1496"/>
    </location>
</feature>
<comment type="caution">
    <text evidence="7">The sequence shown here is derived from an EMBL/GenBank/DDBJ whole genome shotgun (WGS) entry which is preliminary data.</text>
</comment>
<feature type="region of interest" description="Disordered" evidence="5">
    <location>
        <begin position="1"/>
        <end position="49"/>
    </location>
</feature>
<feature type="region of interest" description="Disordered" evidence="5">
    <location>
        <begin position="1378"/>
        <end position="1499"/>
    </location>
</feature>
<feature type="compositionally biased region" description="Basic and acidic residues" evidence="5">
    <location>
        <begin position="335"/>
        <end position="347"/>
    </location>
</feature>
<feature type="compositionally biased region" description="Basic and acidic residues" evidence="5">
    <location>
        <begin position="1453"/>
        <end position="1466"/>
    </location>
</feature>
<dbReference type="InterPro" id="IPR001781">
    <property type="entry name" value="Znf_LIM"/>
</dbReference>
<dbReference type="EMBL" id="JAWJWE010000004">
    <property type="protein sequence ID" value="KAK6636887.1"/>
    <property type="molecule type" value="Genomic_DNA"/>
</dbReference>
<protein>
    <recommendedName>
        <fullName evidence="6">LIM zinc-binding domain-containing protein</fullName>
    </recommendedName>
</protein>
<feature type="compositionally biased region" description="Polar residues" evidence="5">
    <location>
        <begin position="9"/>
        <end position="27"/>
    </location>
</feature>
<dbReference type="GO" id="GO:0051893">
    <property type="term" value="P:regulation of focal adhesion assembly"/>
    <property type="evidence" value="ECO:0007669"/>
    <property type="project" value="TreeGrafter"/>
</dbReference>
<feature type="region of interest" description="Disordered" evidence="5">
    <location>
        <begin position="322"/>
        <end position="350"/>
    </location>
</feature>
<evidence type="ECO:0000313" key="7">
    <source>
        <dbReference type="EMBL" id="KAK6636887.1"/>
    </source>
</evidence>
<dbReference type="Pfam" id="PF15949">
    <property type="entry name" value="DUF4757"/>
    <property type="match status" value="1"/>
</dbReference>
<feature type="compositionally biased region" description="Polar residues" evidence="5">
    <location>
        <begin position="1415"/>
        <end position="1430"/>
    </location>
</feature>
<feature type="compositionally biased region" description="Basic and acidic residues" evidence="5">
    <location>
        <begin position="365"/>
        <end position="376"/>
    </location>
</feature>
<gene>
    <name evidence="7" type="ORF">RUM43_010551</name>
</gene>
<feature type="region of interest" description="Disordered" evidence="5">
    <location>
        <begin position="405"/>
        <end position="453"/>
    </location>
</feature>
<feature type="compositionally biased region" description="Polar residues" evidence="5">
    <location>
        <begin position="1380"/>
        <end position="1396"/>
    </location>
</feature>
<feature type="compositionally biased region" description="Polar residues" evidence="5">
    <location>
        <begin position="511"/>
        <end position="532"/>
    </location>
</feature>
<feature type="region of interest" description="Disordered" evidence="5">
    <location>
        <begin position="116"/>
        <end position="220"/>
    </location>
</feature>
<dbReference type="Pfam" id="PF00412">
    <property type="entry name" value="LIM"/>
    <property type="match status" value="1"/>
</dbReference>
<dbReference type="Proteomes" id="UP001372834">
    <property type="component" value="Unassembled WGS sequence"/>
</dbReference>
<feature type="region of interest" description="Disordered" evidence="5">
    <location>
        <begin position="365"/>
        <end position="391"/>
    </location>
</feature>
<feature type="compositionally biased region" description="Polar residues" evidence="5">
    <location>
        <begin position="477"/>
        <end position="493"/>
    </location>
</feature>
<evidence type="ECO:0000256" key="5">
    <source>
        <dbReference type="SAM" id="MobiDB-lite"/>
    </source>
</evidence>
<feature type="compositionally biased region" description="Basic and acidic residues" evidence="5">
    <location>
        <begin position="498"/>
        <end position="509"/>
    </location>
</feature>
<organism evidence="7 8">
    <name type="scientific">Polyplax serrata</name>
    <name type="common">Common mouse louse</name>
    <dbReference type="NCBI Taxonomy" id="468196"/>
    <lineage>
        <taxon>Eukaryota</taxon>
        <taxon>Metazoa</taxon>
        <taxon>Ecdysozoa</taxon>
        <taxon>Arthropoda</taxon>
        <taxon>Hexapoda</taxon>
        <taxon>Insecta</taxon>
        <taxon>Pterygota</taxon>
        <taxon>Neoptera</taxon>
        <taxon>Paraneoptera</taxon>
        <taxon>Psocodea</taxon>
        <taxon>Troctomorpha</taxon>
        <taxon>Phthiraptera</taxon>
        <taxon>Anoplura</taxon>
        <taxon>Polyplacidae</taxon>
        <taxon>Polyplax</taxon>
    </lineage>
</organism>
<dbReference type="SMART" id="SM00132">
    <property type="entry name" value="LIM"/>
    <property type="match status" value="1"/>
</dbReference>
<dbReference type="GO" id="GO:0046872">
    <property type="term" value="F:metal ion binding"/>
    <property type="evidence" value="ECO:0007669"/>
    <property type="project" value="UniProtKB-KW"/>
</dbReference>
<feature type="region of interest" description="Disordered" evidence="5">
    <location>
        <begin position="1117"/>
        <end position="1154"/>
    </location>
</feature>
<dbReference type="PANTHER" id="PTHR15551">
    <property type="entry name" value="LIM DOMAIN ONLY 7"/>
    <property type="match status" value="1"/>
</dbReference>
<name>A0AAN8PL02_POLSC</name>
<keyword evidence="1 4" id="KW-0479">Metal-binding</keyword>
<dbReference type="GO" id="GO:0001725">
    <property type="term" value="C:stress fiber"/>
    <property type="evidence" value="ECO:0007669"/>
    <property type="project" value="TreeGrafter"/>
</dbReference>
<feature type="compositionally biased region" description="Polar residues" evidence="5">
    <location>
        <begin position="36"/>
        <end position="48"/>
    </location>
</feature>
<dbReference type="PANTHER" id="PTHR15551:SF3">
    <property type="entry name" value="LIM AND CALPONIN HOMOLOGY DOMAINS-CONTAINING PROTEIN 1"/>
    <property type="match status" value="1"/>
</dbReference>
<evidence type="ECO:0000259" key="6">
    <source>
        <dbReference type="PROSITE" id="PS50023"/>
    </source>
</evidence>
<feature type="compositionally biased region" description="Basic and acidic residues" evidence="5">
    <location>
        <begin position="1117"/>
        <end position="1139"/>
    </location>
</feature>
<accession>A0AAN8PL02</accession>
<reference evidence="7 8" key="1">
    <citation type="submission" date="2023-10" db="EMBL/GenBank/DDBJ databases">
        <title>Genomes of two closely related lineages of the louse Polyplax serrata with different host specificities.</title>
        <authorList>
            <person name="Martinu J."/>
            <person name="Tarabai H."/>
            <person name="Stefka J."/>
            <person name="Hypsa V."/>
        </authorList>
    </citation>
    <scope>NUCLEOTIDE SEQUENCE [LARGE SCALE GENOMIC DNA]</scope>
    <source>
        <strain evidence="7">HR10_N</strain>
    </source>
</reference>
<dbReference type="InterPro" id="IPR031865">
    <property type="entry name" value="DUF4757"/>
</dbReference>
<feature type="compositionally biased region" description="Polar residues" evidence="5">
    <location>
        <begin position="171"/>
        <end position="214"/>
    </location>
</feature>
<dbReference type="Gene3D" id="2.10.110.10">
    <property type="entry name" value="Cysteine Rich Protein"/>
    <property type="match status" value="1"/>
</dbReference>
<dbReference type="CDD" id="cd08368">
    <property type="entry name" value="LIM"/>
    <property type="match status" value="1"/>
</dbReference>
<keyword evidence="3 4" id="KW-0440">LIM domain</keyword>
<keyword evidence="2 4" id="KW-0862">Zinc</keyword>
<feature type="region of interest" description="Disordered" evidence="5">
    <location>
        <begin position="889"/>
        <end position="935"/>
    </location>
</feature>
<dbReference type="PROSITE" id="PS00478">
    <property type="entry name" value="LIM_DOMAIN_1"/>
    <property type="match status" value="1"/>
</dbReference>
<evidence type="ECO:0000256" key="3">
    <source>
        <dbReference type="ARBA" id="ARBA00023038"/>
    </source>
</evidence>
<dbReference type="GO" id="GO:0051496">
    <property type="term" value="P:positive regulation of stress fiber assembly"/>
    <property type="evidence" value="ECO:0007669"/>
    <property type="project" value="TreeGrafter"/>
</dbReference>
<proteinExistence type="predicted"/>
<dbReference type="PROSITE" id="PS50023">
    <property type="entry name" value="LIM_DOMAIN_2"/>
    <property type="match status" value="1"/>
</dbReference>
<evidence type="ECO:0000256" key="2">
    <source>
        <dbReference type="ARBA" id="ARBA00022833"/>
    </source>
</evidence>
<feature type="domain" description="LIM zinc-binding" evidence="6">
    <location>
        <begin position="1504"/>
        <end position="1570"/>
    </location>
</feature>
<feature type="compositionally biased region" description="Polar residues" evidence="5">
    <location>
        <begin position="377"/>
        <end position="391"/>
    </location>
</feature>
<feature type="region of interest" description="Disordered" evidence="5">
    <location>
        <begin position="467"/>
        <end position="535"/>
    </location>
</feature>
<evidence type="ECO:0000256" key="4">
    <source>
        <dbReference type="PROSITE-ProRule" id="PRU00125"/>
    </source>
</evidence>
<evidence type="ECO:0000256" key="1">
    <source>
        <dbReference type="ARBA" id="ARBA00022723"/>
    </source>
</evidence>
<dbReference type="GO" id="GO:0032034">
    <property type="term" value="F:myosin II head/neck binding"/>
    <property type="evidence" value="ECO:0007669"/>
    <property type="project" value="TreeGrafter"/>
</dbReference>
<evidence type="ECO:0000313" key="8">
    <source>
        <dbReference type="Proteomes" id="UP001372834"/>
    </source>
</evidence>